<dbReference type="HOGENOM" id="CLU_2849638_0_0_1"/>
<keyword evidence="2" id="KW-0472">Membrane</keyword>
<feature type="compositionally biased region" description="Polar residues" evidence="1">
    <location>
        <begin position="10"/>
        <end position="20"/>
    </location>
</feature>
<gene>
    <name evidence="3" type="ORF">HMPREF1541_01023</name>
</gene>
<evidence type="ECO:0000313" key="4">
    <source>
        <dbReference type="Proteomes" id="UP000030752"/>
    </source>
</evidence>
<dbReference type="GeneID" id="19968362"/>
<reference evidence="3 4" key="1">
    <citation type="submission" date="2013-03" db="EMBL/GenBank/DDBJ databases">
        <title>The Genome Sequence of Phialophora europaea CBS 101466.</title>
        <authorList>
            <consortium name="The Broad Institute Genomics Platform"/>
            <person name="Cuomo C."/>
            <person name="de Hoog S."/>
            <person name="Gorbushina A."/>
            <person name="Walker B."/>
            <person name="Young S.K."/>
            <person name="Zeng Q."/>
            <person name="Gargeya S."/>
            <person name="Fitzgerald M."/>
            <person name="Haas B."/>
            <person name="Abouelleil A."/>
            <person name="Allen A.W."/>
            <person name="Alvarado L."/>
            <person name="Arachchi H.M."/>
            <person name="Berlin A.M."/>
            <person name="Chapman S.B."/>
            <person name="Gainer-Dewar J."/>
            <person name="Goldberg J."/>
            <person name="Griggs A."/>
            <person name="Gujja S."/>
            <person name="Hansen M."/>
            <person name="Howarth C."/>
            <person name="Imamovic A."/>
            <person name="Ireland A."/>
            <person name="Larimer J."/>
            <person name="McCowan C."/>
            <person name="Murphy C."/>
            <person name="Pearson M."/>
            <person name="Poon T.W."/>
            <person name="Priest M."/>
            <person name="Roberts A."/>
            <person name="Saif S."/>
            <person name="Shea T."/>
            <person name="Sisk P."/>
            <person name="Sykes S."/>
            <person name="Wortman J."/>
            <person name="Nusbaum C."/>
            <person name="Birren B."/>
        </authorList>
    </citation>
    <scope>NUCLEOTIDE SEQUENCE [LARGE SCALE GENOMIC DNA]</scope>
    <source>
        <strain evidence="3 4">CBS 101466</strain>
    </source>
</reference>
<dbReference type="AlphaFoldDB" id="W2SG19"/>
<evidence type="ECO:0000256" key="2">
    <source>
        <dbReference type="SAM" id="Phobius"/>
    </source>
</evidence>
<dbReference type="eggNOG" id="ENOG502RPW8">
    <property type="taxonomic scope" value="Eukaryota"/>
</dbReference>
<keyword evidence="2" id="KW-0812">Transmembrane</keyword>
<sequence length="65" mass="7096">MPPKRIQVQPARSRQQKSSGYLGSAYDALTSEDNRSVVISIAMFGVSPSLLPFFSPLFCAMESLS</sequence>
<protein>
    <submittedName>
        <fullName evidence="3">Uncharacterized protein</fullName>
    </submittedName>
</protein>
<evidence type="ECO:0000256" key="1">
    <source>
        <dbReference type="SAM" id="MobiDB-lite"/>
    </source>
</evidence>
<feature type="region of interest" description="Disordered" evidence="1">
    <location>
        <begin position="1"/>
        <end position="20"/>
    </location>
</feature>
<dbReference type="OrthoDB" id="5403997at2759"/>
<dbReference type="Proteomes" id="UP000030752">
    <property type="component" value="Unassembled WGS sequence"/>
</dbReference>
<feature type="transmembrane region" description="Helical" evidence="2">
    <location>
        <begin position="37"/>
        <end position="60"/>
    </location>
</feature>
<organism evidence="3 4">
    <name type="scientific">Cyphellophora europaea (strain CBS 101466)</name>
    <name type="common">Phialophora europaea</name>
    <dbReference type="NCBI Taxonomy" id="1220924"/>
    <lineage>
        <taxon>Eukaryota</taxon>
        <taxon>Fungi</taxon>
        <taxon>Dikarya</taxon>
        <taxon>Ascomycota</taxon>
        <taxon>Pezizomycotina</taxon>
        <taxon>Eurotiomycetes</taxon>
        <taxon>Chaetothyriomycetidae</taxon>
        <taxon>Chaetothyriales</taxon>
        <taxon>Cyphellophoraceae</taxon>
        <taxon>Cyphellophora</taxon>
    </lineage>
</organism>
<dbReference type="InParanoid" id="W2SG19"/>
<name>W2SG19_CYPE1</name>
<accession>W2SG19</accession>
<evidence type="ECO:0000313" key="3">
    <source>
        <dbReference type="EMBL" id="ETN46834.1"/>
    </source>
</evidence>
<dbReference type="EMBL" id="KB822711">
    <property type="protein sequence ID" value="ETN46834.1"/>
    <property type="molecule type" value="Genomic_DNA"/>
</dbReference>
<proteinExistence type="predicted"/>
<keyword evidence="4" id="KW-1185">Reference proteome</keyword>
<keyword evidence="2" id="KW-1133">Transmembrane helix</keyword>
<dbReference type="VEuPathDB" id="FungiDB:HMPREF1541_01023"/>
<dbReference type="RefSeq" id="XP_008711546.1">
    <property type="nucleotide sequence ID" value="XM_008713324.1"/>
</dbReference>